<organism evidence="2 3">
    <name type="scientific">Chitinophaga nivalis</name>
    <dbReference type="NCBI Taxonomy" id="2991709"/>
    <lineage>
        <taxon>Bacteria</taxon>
        <taxon>Pseudomonadati</taxon>
        <taxon>Bacteroidota</taxon>
        <taxon>Chitinophagia</taxon>
        <taxon>Chitinophagales</taxon>
        <taxon>Chitinophagaceae</taxon>
        <taxon>Chitinophaga</taxon>
    </lineage>
</organism>
<evidence type="ECO:0000259" key="1">
    <source>
        <dbReference type="SMART" id="SM00644"/>
    </source>
</evidence>
<dbReference type="PANTHER" id="PTHR11022">
    <property type="entry name" value="PEPTIDOGLYCAN RECOGNITION PROTEIN"/>
    <property type="match status" value="1"/>
</dbReference>
<keyword evidence="2" id="KW-0378">Hydrolase</keyword>
<dbReference type="InterPro" id="IPR002502">
    <property type="entry name" value="Amidase_domain"/>
</dbReference>
<dbReference type="RefSeq" id="WP_264727277.1">
    <property type="nucleotide sequence ID" value="NZ_JAPDNR010000001.1"/>
</dbReference>
<accession>A0ABT3IFD7</accession>
<dbReference type="GO" id="GO:0008745">
    <property type="term" value="F:N-acetylmuramoyl-L-alanine amidase activity"/>
    <property type="evidence" value="ECO:0007669"/>
    <property type="project" value="UniProtKB-EC"/>
</dbReference>
<proteinExistence type="predicted"/>
<dbReference type="Proteomes" id="UP001207742">
    <property type="component" value="Unassembled WGS sequence"/>
</dbReference>
<gene>
    <name evidence="2" type="ORF">OL497_02140</name>
</gene>
<dbReference type="CDD" id="cd06583">
    <property type="entry name" value="PGRP"/>
    <property type="match status" value="1"/>
</dbReference>
<dbReference type="PANTHER" id="PTHR11022:SF41">
    <property type="entry name" value="PEPTIDOGLYCAN-RECOGNITION PROTEIN LC-RELATED"/>
    <property type="match status" value="1"/>
</dbReference>
<keyword evidence="3" id="KW-1185">Reference proteome</keyword>
<protein>
    <submittedName>
        <fullName evidence="2">N-acetylmuramoyl-L-alanine amidase</fullName>
        <ecNumber evidence="2">3.5.1.28</ecNumber>
    </submittedName>
</protein>
<dbReference type="Gene3D" id="3.40.80.10">
    <property type="entry name" value="Peptidoglycan recognition protein-like"/>
    <property type="match status" value="1"/>
</dbReference>
<sequence length="136" mass="15203">MRTIKFIVIHCTATPQNTRPEAIQRYWREQLQWKNPGYHYLIDPAGTVIQLATADRICNGVAGYNASSLHISYIGGVDATNKPTDNRTTAQRAAMHALVAGLKQQFPTAIVQGHRDFPLVKKACPSFDAKKEFNHL</sequence>
<dbReference type="SUPFAM" id="SSF55846">
    <property type="entry name" value="N-acetylmuramoyl-L-alanine amidase-like"/>
    <property type="match status" value="1"/>
</dbReference>
<dbReference type="InterPro" id="IPR036505">
    <property type="entry name" value="Amidase/PGRP_sf"/>
</dbReference>
<evidence type="ECO:0000313" key="3">
    <source>
        <dbReference type="Proteomes" id="UP001207742"/>
    </source>
</evidence>
<evidence type="ECO:0000313" key="2">
    <source>
        <dbReference type="EMBL" id="MCW3482674.1"/>
    </source>
</evidence>
<feature type="domain" description="N-acetylmuramoyl-L-alanine amidase" evidence="1">
    <location>
        <begin position="1"/>
        <end position="126"/>
    </location>
</feature>
<comment type="caution">
    <text evidence="2">The sequence shown here is derived from an EMBL/GenBank/DDBJ whole genome shotgun (WGS) entry which is preliminary data.</text>
</comment>
<dbReference type="EC" id="3.5.1.28" evidence="2"/>
<name>A0ABT3IFD7_9BACT</name>
<dbReference type="EMBL" id="JAPDNS010000001">
    <property type="protein sequence ID" value="MCW3482674.1"/>
    <property type="molecule type" value="Genomic_DNA"/>
</dbReference>
<dbReference type="SMART" id="SM00644">
    <property type="entry name" value="Ami_2"/>
    <property type="match status" value="1"/>
</dbReference>
<dbReference type="Pfam" id="PF01510">
    <property type="entry name" value="Amidase_2"/>
    <property type="match status" value="1"/>
</dbReference>
<dbReference type="InterPro" id="IPR015510">
    <property type="entry name" value="PGRP"/>
</dbReference>
<reference evidence="2 3" key="1">
    <citation type="submission" date="2022-10" db="EMBL/GenBank/DDBJ databases">
        <title>Chitinophaga nivalis PC15 sp. nov., isolated from Pyeongchang county, South Korea.</title>
        <authorList>
            <person name="Trinh H.N."/>
        </authorList>
    </citation>
    <scope>NUCLEOTIDE SEQUENCE [LARGE SCALE GENOMIC DNA]</scope>
    <source>
        <strain evidence="2 3">PC14</strain>
    </source>
</reference>